<evidence type="ECO:0000256" key="5">
    <source>
        <dbReference type="SAM" id="SignalP"/>
    </source>
</evidence>
<dbReference type="EMBL" id="CP009225">
    <property type="protein sequence ID" value="AKC61630.1"/>
    <property type="molecule type" value="Genomic_DNA"/>
</dbReference>
<name>A0A7U4JM20_CLOSG</name>
<dbReference type="Pfam" id="PF00877">
    <property type="entry name" value="NLPC_P60"/>
    <property type="match status" value="1"/>
</dbReference>
<evidence type="ECO:0000259" key="6">
    <source>
        <dbReference type="PROSITE" id="PS51935"/>
    </source>
</evidence>
<dbReference type="PROSITE" id="PS51935">
    <property type="entry name" value="NLPC_P60"/>
    <property type="match status" value="1"/>
</dbReference>
<dbReference type="InterPro" id="IPR038765">
    <property type="entry name" value="Papain-like_cys_pep_sf"/>
</dbReference>
<keyword evidence="2" id="KW-0645">Protease</keyword>
<dbReference type="SMART" id="SM00287">
    <property type="entry name" value="SH3b"/>
    <property type="match status" value="4"/>
</dbReference>
<feature type="signal peptide" evidence="5">
    <location>
        <begin position="1"/>
        <end position="22"/>
    </location>
</feature>
<organism evidence="7 8">
    <name type="scientific">Clostridium sporogenes</name>
    <dbReference type="NCBI Taxonomy" id="1509"/>
    <lineage>
        <taxon>Bacteria</taxon>
        <taxon>Bacillati</taxon>
        <taxon>Bacillota</taxon>
        <taxon>Clostridia</taxon>
        <taxon>Eubacteriales</taxon>
        <taxon>Clostridiaceae</taxon>
        <taxon>Clostridium</taxon>
    </lineage>
</organism>
<reference evidence="7 8" key="1">
    <citation type="journal article" date="2015" name="PLoS ONE">
        <title>A universal mariner transposon system for forward genetic studies in the genus clostridium.</title>
        <authorList>
            <person name="Zhang Y."/>
            <person name="Grosse-Honebrink A."/>
            <person name="Minton N.P."/>
        </authorList>
    </citation>
    <scope>NUCLEOTIDE SEQUENCE [LARGE SCALE GENOMIC DNA]</scope>
    <source>
        <strain evidence="7 8">NCIMB 10696</strain>
    </source>
</reference>
<dbReference type="SUPFAM" id="SSF54001">
    <property type="entry name" value="Cysteine proteinases"/>
    <property type="match status" value="1"/>
</dbReference>
<protein>
    <submittedName>
        <fullName evidence="7">NlpC/P60 family protein</fullName>
    </submittedName>
</protein>
<evidence type="ECO:0000313" key="8">
    <source>
        <dbReference type="Proteomes" id="UP000033052"/>
    </source>
</evidence>
<dbReference type="Proteomes" id="UP000033052">
    <property type="component" value="Chromosome"/>
</dbReference>
<evidence type="ECO:0000313" key="7">
    <source>
        <dbReference type="EMBL" id="AKC61630.1"/>
    </source>
</evidence>
<dbReference type="GO" id="GO:0006508">
    <property type="term" value="P:proteolysis"/>
    <property type="evidence" value="ECO:0007669"/>
    <property type="project" value="UniProtKB-KW"/>
</dbReference>
<evidence type="ECO:0000256" key="4">
    <source>
        <dbReference type="ARBA" id="ARBA00022807"/>
    </source>
</evidence>
<accession>A0A7U4JM20</accession>
<evidence type="ECO:0000256" key="1">
    <source>
        <dbReference type="ARBA" id="ARBA00007074"/>
    </source>
</evidence>
<dbReference type="Gene3D" id="2.30.30.40">
    <property type="entry name" value="SH3 Domains"/>
    <property type="match status" value="1"/>
</dbReference>
<dbReference type="InterPro" id="IPR003646">
    <property type="entry name" value="SH3-like_bac-type"/>
</dbReference>
<dbReference type="PANTHER" id="PTHR47053">
    <property type="entry name" value="MUREIN DD-ENDOPEPTIDASE MEPH-RELATED"/>
    <property type="match status" value="1"/>
</dbReference>
<dbReference type="Gene3D" id="3.90.1720.10">
    <property type="entry name" value="endopeptidase domain like (from Nostoc punctiforme)"/>
    <property type="match status" value="1"/>
</dbReference>
<keyword evidence="5" id="KW-0732">Signal</keyword>
<proteinExistence type="inferred from homology"/>
<comment type="similarity">
    <text evidence="1">Belongs to the peptidase C40 family.</text>
</comment>
<dbReference type="InterPro" id="IPR051202">
    <property type="entry name" value="Peptidase_C40"/>
</dbReference>
<keyword evidence="3" id="KW-0378">Hydrolase</keyword>
<dbReference type="InterPro" id="IPR000064">
    <property type="entry name" value="NLP_P60_dom"/>
</dbReference>
<dbReference type="PANTHER" id="PTHR47053:SF1">
    <property type="entry name" value="MUREIN DD-ENDOPEPTIDASE MEPH-RELATED"/>
    <property type="match status" value="1"/>
</dbReference>
<feature type="chain" id="PRO_5038962924" evidence="5">
    <location>
        <begin position="23"/>
        <end position="448"/>
    </location>
</feature>
<sequence>MRKIGKLKKFMSLLLVTVFVSTGLTLKNVKVQAASGQSIVEYAKKFIGTPYVWGGTTPSGFDCSGFVQYVYRNAAGIELPRDTYGQLEVGTPVSQSDLQPGDLVFPNTGHVGIYVGGGQMIHSPHTNDVVKISSVYKFYTARRISGVTQYPKVASNAKPIRSSYMLIVTSPQPVRTAPVDSASVVRTLKYGDRIDIYAEYGPWSLIARGNTQQWIRSTYLAPAVPTAFNGNEKPIRTGFMLAVLQPQTVRMYPSDTGWSTGTLKYGDRVDIYAEHGPWSLVARGSTPKWIRTTYLAPVVPTASNGNEKPIRTGLMLVTPDSQTLRMYPSDTGWSTGTLNHGDRVDVYAEYGPWSLVARGATPKWIRSTYLAPAVPTADKGTESPITTTRYKVIESSVSARIYPSDTAWISDTLKKGQVIDIYAEYGDWYLVARGRTSKWVKKNVLQAI</sequence>
<dbReference type="AlphaFoldDB" id="A0A7U4JM20"/>
<dbReference type="KEGG" id="cld:CLSPO_c09100"/>
<dbReference type="GO" id="GO:0008234">
    <property type="term" value="F:cysteine-type peptidase activity"/>
    <property type="evidence" value="ECO:0007669"/>
    <property type="project" value="UniProtKB-KW"/>
</dbReference>
<gene>
    <name evidence="7" type="ORF">CLSPO_c09100</name>
</gene>
<dbReference type="RefSeq" id="WP_050481902.1">
    <property type="nucleotide sequence ID" value="NZ_CP009225.1"/>
</dbReference>
<evidence type="ECO:0000256" key="2">
    <source>
        <dbReference type="ARBA" id="ARBA00022670"/>
    </source>
</evidence>
<dbReference type="GeneID" id="92940587"/>
<keyword evidence="4" id="KW-0788">Thiol protease</keyword>
<feature type="domain" description="NlpC/P60" evidence="6">
    <location>
        <begin position="33"/>
        <end position="151"/>
    </location>
</feature>
<evidence type="ECO:0000256" key="3">
    <source>
        <dbReference type="ARBA" id="ARBA00022801"/>
    </source>
</evidence>